<comment type="caution">
    <text evidence="1">The sequence shown here is derived from an EMBL/GenBank/DDBJ whole genome shotgun (WGS) entry which is preliminary data.</text>
</comment>
<accession>A0ACB8S5X8</accession>
<evidence type="ECO:0000313" key="2">
    <source>
        <dbReference type="Proteomes" id="UP000814033"/>
    </source>
</evidence>
<reference evidence="1" key="2">
    <citation type="journal article" date="2022" name="New Phytol.">
        <title>Evolutionary transition to the ectomycorrhizal habit in the genomes of a hyperdiverse lineage of mushroom-forming fungi.</title>
        <authorList>
            <person name="Looney B."/>
            <person name="Miyauchi S."/>
            <person name="Morin E."/>
            <person name="Drula E."/>
            <person name="Courty P.E."/>
            <person name="Kohler A."/>
            <person name="Kuo A."/>
            <person name="LaButti K."/>
            <person name="Pangilinan J."/>
            <person name="Lipzen A."/>
            <person name="Riley R."/>
            <person name="Andreopoulos W."/>
            <person name="He G."/>
            <person name="Johnson J."/>
            <person name="Nolan M."/>
            <person name="Tritt A."/>
            <person name="Barry K.W."/>
            <person name="Grigoriev I.V."/>
            <person name="Nagy L.G."/>
            <person name="Hibbett D."/>
            <person name="Henrissat B."/>
            <person name="Matheny P.B."/>
            <person name="Labbe J."/>
            <person name="Martin F.M."/>
        </authorList>
    </citation>
    <scope>NUCLEOTIDE SEQUENCE</scope>
    <source>
        <strain evidence="1">FP105234-sp</strain>
    </source>
</reference>
<dbReference type="EMBL" id="MU275852">
    <property type="protein sequence ID" value="KAI0051471.1"/>
    <property type="molecule type" value="Genomic_DNA"/>
</dbReference>
<organism evidence="1 2">
    <name type="scientific">Auriscalpium vulgare</name>
    <dbReference type="NCBI Taxonomy" id="40419"/>
    <lineage>
        <taxon>Eukaryota</taxon>
        <taxon>Fungi</taxon>
        <taxon>Dikarya</taxon>
        <taxon>Basidiomycota</taxon>
        <taxon>Agaricomycotina</taxon>
        <taxon>Agaricomycetes</taxon>
        <taxon>Russulales</taxon>
        <taxon>Auriscalpiaceae</taxon>
        <taxon>Auriscalpium</taxon>
    </lineage>
</organism>
<reference evidence="1" key="1">
    <citation type="submission" date="2021-02" db="EMBL/GenBank/DDBJ databases">
        <authorList>
            <consortium name="DOE Joint Genome Institute"/>
            <person name="Ahrendt S."/>
            <person name="Looney B.P."/>
            <person name="Miyauchi S."/>
            <person name="Morin E."/>
            <person name="Drula E."/>
            <person name="Courty P.E."/>
            <person name="Chicoki N."/>
            <person name="Fauchery L."/>
            <person name="Kohler A."/>
            <person name="Kuo A."/>
            <person name="Labutti K."/>
            <person name="Pangilinan J."/>
            <person name="Lipzen A."/>
            <person name="Riley R."/>
            <person name="Andreopoulos W."/>
            <person name="He G."/>
            <person name="Johnson J."/>
            <person name="Barry K.W."/>
            <person name="Grigoriev I.V."/>
            <person name="Nagy L."/>
            <person name="Hibbett D."/>
            <person name="Henrissat B."/>
            <person name="Matheny P.B."/>
            <person name="Labbe J."/>
            <person name="Martin F."/>
        </authorList>
    </citation>
    <scope>NUCLEOTIDE SEQUENCE</scope>
    <source>
        <strain evidence="1">FP105234-sp</strain>
    </source>
</reference>
<evidence type="ECO:0000313" key="1">
    <source>
        <dbReference type="EMBL" id="KAI0051471.1"/>
    </source>
</evidence>
<gene>
    <name evidence="1" type="ORF">FA95DRAFT_1554565</name>
</gene>
<proteinExistence type="predicted"/>
<dbReference type="Proteomes" id="UP000814033">
    <property type="component" value="Unassembled WGS sequence"/>
</dbReference>
<protein>
    <submittedName>
        <fullName evidence="1">Alpha/beta-hydrolase</fullName>
    </submittedName>
</protein>
<sequence length="367" mass="41043">MLSSSLLACAALSLATTSLASIEALDPYAYTKRVAKCNAINRELNKNVDIDLHYVDINPEAKKAIVLVHGWPSLWHSWKYQIPELQDEYHLIVPDLRGFGSSTHPGDVHTSGTMPDQVGDLECLFQHANVEHAVCIGHDWGSAICYEAARSRPDLIEAVVGITVPYLPSSGPFMPTSALTKAFPKLTYQLYFDQETPAAVAELSQDVRRSLRATLRTANHPPPSEFLLNAHSFLDAWKEVGEVPPIPFFTKEEEDYWVEQYSIQKFAHTLYFYTTENRQATWAFVNGQGNHTIPQPVLSILPTQDSVANWVQVVKALGSEKYLPQLTTEVIHGSHWVHLEDPRTVNAAIQKFLHGLKAQAVPPRDEL</sequence>
<name>A0ACB8S5X8_9AGAM</name>
<keyword evidence="2" id="KW-1185">Reference proteome</keyword>